<dbReference type="InterPro" id="IPR050206">
    <property type="entry name" value="FtsK/SpoIIIE/SftA"/>
</dbReference>
<keyword evidence="1 3" id="KW-0547">Nucleotide-binding</keyword>
<dbReference type="PROSITE" id="PS00675">
    <property type="entry name" value="SIGMA54_INTERACT_1"/>
    <property type="match status" value="1"/>
</dbReference>
<evidence type="ECO:0000313" key="5">
    <source>
        <dbReference type="EMBL" id="MBE6164954.1"/>
    </source>
</evidence>
<dbReference type="PROSITE" id="PS50901">
    <property type="entry name" value="FTSK"/>
    <property type="match status" value="1"/>
</dbReference>
<dbReference type="PANTHER" id="PTHR22683">
    <property type="entry name" value="SPORULATION PROTEIN RELATED"/>
    <property type="match status" value="1"/>
</dbReference>
<comment type="caution">
    <text evidence="5">The sequence shown here is derived from an EMBL/GenBank/DDBJ whole genome shotgun (WGS) entry which is preliminary data.</text>
</comment>
<evidence type="ECO:0000256" key="3">
    <source>
        <dbReference type="PROSITE-ProRule" id="PRU00289"/>
    </source>
</evidence>
<feature type="domain" description="FtsK" evidence="4">
    <location>
        <begin position="8"/>
        <end position="191"/>
    </location>
</feature>
<dbReference type="InterPro" id="IPR002543">
    <property type="entry name" value="FtsK_dom"/>
</dbReference>
<evidence type="ECO:0000313" key="6">
    <source>
        <dbReference type="Proteomes" id="UP000700800"/>
    </source>
</evidence>
<name>A0A927XKA5_9STRE</name>
<dbReference type="InterPro" id="IPR025662">
    <property type="entry name" value="Sigma_54_int_dom_ATP-bd_1"/>
</dbReference>
<organism evidence="5 6">
    <name type="scientific">Streptococcus gallolyticus</name>
    <dbReference type="NCBI Taxonomy" id="315405"/>
    <lineage>
        <taxon>Bacteria</taxon>
        <taxon>Bacillati</taxon>
        <taxon>Bacillota</taxon>
        <taxon>Bacilli</taxon>
        <taxon>Lactobacillales</taxon>
        <taxon>Streptococcaceae</taxon>
        <taxon>Streptococcus</taxon>
    </lineage>
</organism>
<dbReference type="Gene3D" id="3.40.50.300">
    <property type="entry name" value="P-loop containing nucleotide triphosphate hydrolases"/>
    <property type="match status" value="1"/>
</dbReference>
<evidence type="ECO:0000259" key="4">
    <source>
        <dbReference type="PROSITE" id="PS50901"/>
    </source>
</evidence>
<feature type="binding site" evidence="3">
    <location>
        <begin position="23"/>
        <end position="30"/>
    </location>
    <ligand>
        <name>ATP</name>
        <dbReference type="ChEBI" id="CHEBI:30616"/>
    </ligand>
</feature>
<protein>
    <submittedName>
        <fullName evidence="5">DUF87 domain-containing protein</fullName>
    </submittedName>
</protein>
<dbReference type="Pfam" id="PF01580">
    <property type="entry name" value="FtsK_SpoIIIE"/>
    <property type="match status" value="1"/>
</dbReference>
<accession>A0A927XKA5</accession>
<evidence type="ECO:0000256" key="1">
    <source>
        <dbReference type="ARBA" id="ARBA00022741"/>
    </source>
</evidence>
<evidence type="ECO:0000256" key="2">
    <source>
        <dbReference type="ARBA" id="ARBA00022840"/>
    </source>
</evidence>
<sequence length="244" mass="27604">MNTTIKLSKFLSIDIRQHLLIVGQTGSGKSLFVNYMILQYAKIGAEIYVADPKHADLWLIDKIKGFPEEHVGTTPAQIAKILRLADEKMQQRYEKYFVSIDDAGKDFTDFGLAPIFIIIDEFSAFAKTADKKTLEEAKRYLFDITMRGRQAGVLIGGLIMQRPDANLLDGAIRDQMGCRLALGKLSPEGYRMIFGRSDIISKSITEKGGGYIMIEGQTTEPIYYETPWISESFNFLKELSNFYQ</sequence>
<dbReference type="GO" id="GO:0005524">
    <property type="term" value="F:ATP binding"/>
    <property type="evidence" value="ECO:0007669"/>
    <property type="project" value="UniProtKB-UniRule"/>
</dbReference>
<dbReference type="PANTHER" id="PTHR22683:SF47">
    <property type="entry name" value="FTSK DOMAIN-CONTAINING PROTEIN YDCQ"/>
    <property type="match status" value="1"/>
</dbReference>
<dbReference type="Proteomes" id="UP000700800">
    <property type="component" value="Unassembled WGS sequence"/>
</dbReference>
<dbReference type="GO" id="GO:0003677">
    <property type="term" value="F:DNA binding"/>
    <property type="evidence" value="ECO:0007669"/>
    <property type="project" value="InterPro"/>
</dbReference>
<dbReference type="InterPro" id="IPR027417">
    <property type="entry name" value="P-loop_NTPase"/>
</dbReference>
<dbReference type="AlphaFoldDB" id="A0A927XKA5"/>
<proteinExistence type="predicted"/>
<reference evidence="5" key="1">
    <citation type="submission" date="2019-04" db="EMBL/GenBank/DDBJ databases">
        <title>Evolution of Biomass-Degrading Anaerobic Consortia Revealed by Metagenomics.</title>
        <authorList>
            <person name="Peng X."/>
        </authorList>
    </citation>
    <scope>NUCLEOTIDE SEQUENCE</scope>
    <source>
        <strain evidence="5">SIG195</strain>
    </source>
</reference>
<gene>
    <name evidence="5" type="ORF">E7156_06575</name>
</gene>
<keyword evidence="2 3" id="KW-0067">ATP-binding</keyword>
<dbReference type="EMBL" id="SVAF01000015">
    <property type="protein sequence ID" value="MBE6164954.1"/>
    <property type="molecule type" value="Genomic_DNA"/>
</dbReference>
<dbReference type="SUPFAM" id="SSF52540">
    <property type="entry name" value="P-loop containing nucleoside triphosphate hydrolases"/>
    <property type="match status" value="1"/>
</dbReference>